<dbReference type="Proteomes" id="UP001156691">
    <property type="component" value="Unassembled WGS sequence"/>
</dbReference>
<evidence type="ECO:0000256" key="1">
    <source>
        <dbReference type="ARBA" id="ARBA00004477"/>
    </source>
</evidence>
<feature type="transmembrane region" description="Helical" evidence="10">
    <location>
        <begin position="181"/>
        <end position="210"/>
    </location>
</feature>
<keyword evidence="12" id="KW-1185">Reference proteome</keyword>
<evidence type="ECO:0000256" key="8">
    <source>
        <dbReference type="ARBA" id="ARBA00022989"/>
    </source>
</evidence>
<feature type="transmembrane region" description="Helical" evidence="10">
    <location>
        <begin position="294"/>
        <end position="314"/>
    </location>
</feature>
<keyword evidence="8 10" id="KW-1133">Transmembrane helix</keyword>
<keyword evidence="7" id="KW-0256">Endoplasmic reticulum</keyword>
<feature type="transmembrane region" description="Helical" evidence="10">
    <location>
        <begin position="144"/>
        <end position="175"/>
    </location>
</feature>
<protein>
    <recommendedName>
        <fullName evidence="13">Glycosyltransferase RgtA/B/C/D-like domain-containing protein</fullName>
    </recommendedName>
</protein>
<accession>A0ABQ5W376</accession>
<keyword evidence="4" id="KW-0328">Glycosyltransferase</keyword>
<evidence type="ECO:0000313" key="11">
    <source>
        <dbReference type="EMBL" id="GLQ54508.1"/>
    </source>
</evidence>
<evidence type="ECO:0000256" key="9">
    <source>
        <dbReference type="ARBA" id="ARBA00023136"/>
    </source>
</evidence>
<feature type="transmembrane region" description="Helical" evidence="10">
    <location>
        <begin position="321"/>
        <end position="339"/>
    </location>
</feature>
<comment type="pathway">
    <text evidence="2">Glycolipid biosynthesis; glycosylphosphatidylinositol-anchor biosynthesis.</text>
</comment>
<evidence type="ECO:0000313" key="12">
    <source>
        <dbReference type="Proteomes" id="UP001156691"/>
    </source>
</evidence>
<dbReference type="RefSeq" id="WP_284339939.1">
    <property type="nucleotide sequence ID" value="NZ_BSNS01000007.1"/>
</dbReference>
<evidence type="ECO:0000256" key="4">
    <source>
        <dbReference type="ARBA" id="ARBA00022676"/>
    </source>
</evidence>
<keyword evidence="6 10" id="KW-0812">Transmembrane</keyword>
<evidence type="ECO:0000256" key="3">
    <source>
        <dbReference type="ARBA" id="ARBA00022502"/>
    </source>
</evidence>
<evidence type="ECO:0000256" key="2">
    <source>
        <dbReference type="ARBA" id="ARBA00004687"/>
    </source>
</evidence>
<sequence length="390" mass="42172">MAVPTDEIVQDRAVVAPLSWAFVALVPLTFLLVGLVLRFLAFRAALPEAPVTNFAQALCRWDCHWYVRIAEEGYDPFPVPGRIVAGNWAFFPLYPGLVGLVRQLLPFPTMVTATLVSLACAYAAAVAAWPLLAGNRRAYVLYAAFLLAGPFSVYFTTFMTEVMFTLLTIGVFLALRQSNHLVAGALAALLSATRIVGVFIVFAIVLAMFLDHRRQGGTLAGFVPALLRRPVWLLAIVISPLGAFAYIAFLDGLVGDGLAFQHVQRAWGRELGNPLGYLAQALTTSARSGFFPSIVQQQGFAALAGLGMTGVLAWRRRLPEALFSLVCILVPLSAGMASMPRFVAGLAPVCLMAMTLLAARWWLFALALLVLLVGGYFGAFGWITEYVALV</sequence>
<gene>
    <name evidence="11" type="ORF">GCM10010862_17670</name>
</gene>
<dbReference type="EMBL" id="BSNS01000007">
    <property type="protein sequence ID" value="GLQ54508.1"/>
    <property type="molecule type" value="Genomic_DNA"/>
</dbReference>
<evidence type="ECO:0008006" key="13">
    <source>
        <dbReference type="Google" id="ProtNLM"/>
    </source>
</evidence>
<evidence type="ECO:0000256" key="5">
    <source>
        <dbReference type="ARBA" id="ARBA00022679"/>
    </source>
</evidence>
<evidence type="ECO:0000256" key="7">
    <source>
        <dbReference type="ARBA" id="ARBA00022824"/>
    </source>
</evidence>
<proteinExistence type="predicted"/>
<feature type="transmembrane region" description="Helical" evidence="10">
    <location>
        <begin position="111"/>
        <end position="132"/>
    </location>
</feature>
<dbReference type="PANTHER" id="PTHR12468:SF2">
    <property type="entry name" value="GPI MANNOSYLTRANSFERASE 2"/>
    <property type="match status" value="1"/>
</dbReference>
<dbReference type="PANTHER" id="PTHR12468">
    <property type="entry name" value="GPI MANNOSYLTRANSFERASE 2"/>
    <property type="match status" value="1"/>
</dbReference>
<feature type="transmembrane region" description="Helical" evidence="10">
    <location>
        <begin position="359"/>
        <end position="383"/>
    </location>
</feature>
<feature type="transmembrane region" description="Helical" evidence="10">
    <location>
        <begin position="231"/>
        <end position="249"/>
    </location>
</feature>
<feature type="transmembrane region" description="Helical" evidence="10">
    <location>
        <begin position="88"/>
        <end position="105"/>
    </location>
</feature>
<name>A0ABQ5W376_9HYPH</name>
<dbReference type="InterPro" id="IPR007315">
    <property type="entry name" value="PIG-V/Gpi18"/>
</dbReference>
<keyword evidence="9 10" id="KW-0472">Membrane</keyword>
<organism evidence="11 12">
    <name type="scientific">Devosia nitrariae</name>
    <dbReference type="NCBI Taxonomy" id="2071872"/>
    <lineage>
        <taxon>Bacteria</taxon>
        <taxon>Pseudomonadati</taxon>
        <taxon>Pseudomonadota</taxon>
        <taxon>Alphaproteobacteria</taxon>
        <taxon>Hyphomicrobiales</taxon>
        <taxon>Devosiaceae</taxon>
        <taxon>Devosia</taxon>
    </lineage>
</organism>
<comment type="caution">
    <text evidence="11">The sequence shown here is derived from an EMBL/GenBank/DDBJ whole genome shotgun (WGS) entry which is preliminary data.</text>
</comment>
<evidence type="ECO:0000256" key="10">
    <source>
        <dbReference type="SAM" id="Phobius"/>
    </source>
</evidence>
<keyword evidence="3" id="KW-0337">GPI-anchor biosynthesis</keyword>
<reference evidence="12" key="1">
    <citation type="journal article" date="2019" name="Int. J. Syst. Evol. Microbiol.">
        <title>The Global Catalogue of Microorganisms (GCM) 10K type strain sequencing project: providing services to taxonomists for standard genome sequencing and annotation.</title>
        <authorList>
            <consortium name="The Broad Institute Genomics Platform"/>
            <consortium name="The Broad Institute Genome Sequencing Center for Infectious Disease"/>
            <person name="Wu L."/>
            <person name="Ma J."/>
        </authorList>
    </citation>
    <scope>NUCLEOTIDE SEQUENCE [LARGE SCALE GENOMIC DNA]</scope>
    <source>
        <strain evidence="12">NBRC 112416</strain>
    </source>
</reference>
<keyword evidence="5" id="KW-0808">Transferase</keyword>
<evidence type="ECO:0000256" key="6">
    <source>
        <dbReference type="ARBA" id="ARBA00022692"/>
    </source>
</evidence>
<comment type="subcellular location">
    <subcellularLocation>
        <location evidence="1">Endoplasmic reticulum membrane</location>
        <topology evidence="1">Multi-pass membrane protein</topology>
    </subcellularLocation>
</comment>
<feature type="transmembrane region" description="Helical" evidence="10">
    <location>
        <begin position="20"/>
        <end position="40"/>
    </location>
</feature>